<sequence>MRGLVRGCRLFQEGVDAGVGPSRSACEERASVLPSRSPRVSAATLPAQAVFQQPSGEVRLRAAEMHPEALEAEGFLTSLPIVRLARRWERCRRVNTGG</sequence>
<organism evidence="1 2">
    <name type="scientific">Pleurodeles waltl</name>
    <name type="common">Iberian ribbed newt</name>
    <dbReference type="NCBI Taxonomy" id="8319"/>
    <lineage>
        <taxon>Eukaryota</taxon>
        <taxon>Metazoa</taxon>
        <taxon>Chordata</taxon>
        <taxon>Craniata</taxon>
        <taxon>Vertebrata</taxon>
        <taxon>Euteleostomi</taxon>
        <taxon>Amphibia</taxon>
        <taxon>Batrachia</taxon>
        <taxon>Caudata</taxon>
        <taxon>Salamandroidea</taxon>
        <taxon>Salamandridae</taxon>
        <taxon>Pleurodelinae</taxon>
        <taxon>Pleurodeles</taxon>
    </lineage>
</organism>
<comment type="caution">
    <text evidence="1">The sequence shown here is derived from an EMBL/GenBank/DDBJ whole genome shotgun (WGS) entry which is preliminary data.</text>
</comment>
<protein>
    <submittedName>
        <fullName evidence="1">Uncharacterized protein</fullName>
    </submittedName>
</protein>
<accession>A0AAV7QFH6</accession>
<evidence type="ECO:0000313" key="1">
    <source>
        <dbReference type="EMBL" id="KAJ1138399.1"/>
    </source>
</evidence>
<gene>
    <name evidence="1" type="ORF">NDU88_004785</name>
</gene>
<evidence type="ECO:0000313" key="2">
    <source>
        <dbReference type="Proteomes" id="UP001066276"/>
    </source>
</evidence>
<dbReference type="EMBL" id="JANPWB010000010">
    <property type="protein sequence ID" value="KAJ1138399.1"/>
    <property type="molecule type" value="Genomic_DNA"/>
</dbReference>
<dbReference type="AlphaFoldDB" id="A0AAV7QFH6"/>
<name>A0AAV7QFH6_PLEWA</name>
<reference evidence="1" key="1">
    <citation type="journal article" date="2022" name="bioRxiv">
        <title>Sequencing and chromosome-scale assembly of the giantPleurodeles waltlgenome.</title>
        <authorList>
            <person name="Brown T."/>
            <person name="Elewa A."/>
            <person name="Iarovenko S."/>
            <person name="Subramanian E."/>
            <person name="Araus A.J."/>
            <person name="Petzold A."/>
            <person name="Susuki M."/>
            <person name="Suzuki K.-i.T."/>
            <person name="Hayashi T."/>
            <person name="Toyoda A."/>
            <person name="Oliveira C."/>
            <person name="Osipova E."/>
            <person name="Leigh N.D."/>
            <person name="Simon A."/>
            <person name="Yun M.H."/>
        </authorList>
    </citation>
    <scope>NUCLEOTIDE SEQUENCE</scope>
    <source>
        <strain evidence="1">20211129_DDA</strain>
        <tissue evidence="1">Liver</tissue>
    </source>
</reference>
<dbReference type="Proteomes" id="UP001066276">
    <property type="component" value="Chromosome 6"/>
</dbReference>
<keyword evidence="2" id="KW-1185">Reference proteome</keyword>
<proteinExistence type="predicted"/>